<dbReference type="PANTHER" id="PTHR47424:SF3">
    <property type="entry name" value="REGULATORY PROTEIN GAL4"/>
    <property type="match status" value="1"/>
</dbReference>
<name>A0A438N699_EXOME</name>
<proteinExistence type="predicted"/>
<dbReference type="OrthoDB" id="424974at2759"/>
<keyword evidence="3" id="KW-0238">DNA-binding</keyword>
<dbReference type="PROSITE" id="PS50048">
    <property type="entry name" value="ZN2_CY6_FUNGAL_2"/>
    <property type="match status" value="1"/>
</dbReference>
<dbReference type="SMART" id="SM00066">
    <property type="entry name" value="GAL4"/>
    <property type="match status" value="1"/>
</dbReference>
<evidence type="ECO:0000256" key="4">
    <source>
        <dbReference type="ARBA" id="ARBA00023163"/>
    </source>
</evidence>
<evidence type="ECO:0000313" key="10">
    <source>
        <dbReference type="Proteomes" id="UP000288859"/>
    </source>
</evidence>
<evidence type="ECO:0000313" key="9">
    <source>
        <dbReference type="EMBL" id="RVX71142.1"/>
    </source>
</evidence>
<organism evidence="9 10">
    <name type="scientific">Exophiala mesophila</name>
    <name type="common">Black yeast-like fungus</name>
    <dbReference type="NCBI Taxonomy" id="212818"/>
    <lineage>
        <taxon>Eukaryota</taxon>
        <taxon>Fungi</taxon>
        <taxon>Dikarya</taxon>
        <taxon>Ascomycota</taxon>
        <taxon>Pezizomycotina</taxon>
        <taxon>Eurotiomycetes</taxon>
        <taxon>Chaetothyriomycetidae</taxon>
        <taxon>Chaetothyriales</taxon>
        <taxon>Herpotrichiellaceae</taxon>
        <taxon>Exophiala</taxon>
    </lineage>
</organism>
<dbReference type="InterPro" id="IPR007219">
    <property type="entry name" value="XnlR_reg_dom"/>
</dbReference>
<dbReference type="GO" id="GO:0000978">
    <property type="term" value="F:RNA polymerase II cis-regulatory region sequence-specific DNA binding"/>
    <property type="evidence" value="ECO:0007669"/>
    <property type="project" value="TreeGrafter"/>
</dbReference>
<dbReference type="VEuPathDB" id="FungiDB:PV10_06101"/>
<comment type="caution">
    <text evidence="9">The sequence shown here is derived from an EMBL/GenBank/DDBJ whole genome shotgun (WGS) entry which is preliminary data.</text>
</comment>
<dbReference type="AlphaFoldDB" id="A0A438N699"/>
<evidence type="ECO:0000256" key="5">
    <source>
        <dbReference type="ARBA" id="ARBA00023242"/>
    </source>
</evidence>
<keyword evidence="5" id="KW-0539">Nucleus</keyword>
<protein>
    <recommendedName>
        <fullName evidence="8">Zn(2)-C6 fungal-type domain-containing protein</fullName>
    </recommendedName>
</protein>
<dbReference type="GO" id="GO:0006351">
    <property type="term" value="P:DNA-templated transcription"/>
    <property type="evidence" value="ECO:0007669"/>
    <property type="project" value="InterPro"/>
</dbReference>
<sequence length="729" mass="80515">MAEEGIFPAVNLQERRDINSGLLNGPNATGGPAKRRRIAVACSLCRSRKSRCNGGRPSCSLCLELEVDCIYEVAGREVPRSGVSERLSKIEDTLRFLVEKVGSSPDELTSSTALNEGSPGYQPQCRDTPEVIAVPQTTGLGTESNEELSVDGMAAVTAPMGSEKRFFGPSSNIAFLQIVSRAASSALQNCLDPNGQPANASHSLVSRITSPEASAIPSTPLCTPRVNPSMLPNEARSIYLMKLYFEDTGVMYPYISPSAVLGAYETFSKSHFSAVPQSWLSLFNAIFACATYLSVAPKRSTTKSLLQADVFFDRAVTLVVSCTLKTPDIPAVQTLLLLAQYCQGTQRANEVWMFHGLAVRAALQLGLHCPPKAGFSSEEALDIRRRIWLGCIILDRTLASENAMLQINHEGEPDTNCFTTTTARLYQILTEILREIYQDNIYHVIDIPSEVVLRNLVTFEAKLTHWKSTLPSQLALEPWLDSSPRRREQSRYQQVFSRLSVVIRLRYLNARILLHRTILDRMLKAMASYERGSDPVHAPFLDNVASDSLEICQDCAMEIIAIVDATSRTKALLGAWWFSIYYTFNASLIIFGSLLLGLKRLSMLARYLRKTAPTIDQFENDTEVVRRIRRIVIKSVKVCITLAQTMNPADQVVINALQSHESDQVQVGLGISEHQMISGRQNAIQEFSLDAAPDFALDIDGDVFGFFADNDEDIFGNYGAGSEYHGLLG</sequence>
<dbReference type="SMART" id="SM00906">
    <property type="entry name" value="Fungal_trans"/>
    <property type="match status" value="1"/>
</dbReference>
<evidence type="ECO:0000256" key="2">
    <source>
        <dbReference type="ARBA" id="ARBA00023015"/>
    </source>
</evidence>
<dbReference type="InterPro" id="IPR001138">
    <property type="entry name" value="Zn2Cys6_DnaBD"/>
</dbReference>
<evidence type="ECO:0000256" key="3">
    <source>
        <dbReference type="ARBA" id="ARBA00023125"/>
    </source>
</evidence>
<dbReference type="CDD" id="cd12148">
    <property type="entry name" value="fungal_TF_MHR"/>
    <property type="match status" value="1"/>
</dbReference>
<keyword evidence="1" id="KW-0479">Metal-binding</keyword>
<dbReference type="Pfam" id="PF00172">
    <property type="entry name" value="Zn_clus"/>
    <property type="match status" value="1"/>
</dbReference>
<evidence type="ECO:0000256" key="7">
    <source>
        <dbReference type="SAM" id="Phobius"/>
    </source>
</evidence>
<keyword evidence="7" id="KW-0812">Transmembrane</keyword>
<evidence type="ECO:0000256" key="1">
    <source>
        <dbReference type="ARBA" id="ARBA00022723"/>
    </source>
</evidence>
<gene>
    <name evidence="9" type="ORF">B0A52_03508</name>
</gene>
<evidence type="ECO:0000256" key="6">
    <source>
        <dbReference type="SAM" id="MobiDB-lite"/>
    </source>
</evidence>
<feature type="domain" description="Zn(2)-C6 fungal-type" evidence="8">
    <location>
        <begin position="41"/>
        <end position="71"/>
    </location>
</feature>
<dbReference type="EMBL" id="NAJM01000019">
    <property type="protein sequence ID" value="RVX71142.1"/>
    <property type="molecule type" value="Genomic_DNA"/>
</dbReference>
<feature type="transmembrane region" description="Helical" evidence="7">
    <location>
        <begin position="576"/>
        <end position="598"/>
    </location>
</feature>
<dbReference type="GO" id="GO:0005634">
    <property type="term" value="C:nucleus"/>
    <property type="evidence" value="ECO:0007669"/>
    <property type="project" value="TreeGrafter"/>
</dbReference>
<dbReference type="Proteomes" id="UP000288859">
    <property type="component" value="Unassembled WGS sequence"/>
</dbReference>
<dbReference type="GO" id="GO:0000435">
    <property type="term" value="P:positive regulation of transcription from RNA polymerase II promoter by galactose"/>
    <property type="evidence" value="ECO:0007669"/>
    <property type="project" value="TreeGrafter"/>
</dbReference>
<dbReference type="Gene3D" id="4.10.240.10">
    <property type="entry name" value="Zn(2)-C6 fungal-type DNA-binding domain"/>
    <property type="match status" value="1"/>
</dbReference>
<accession>A0A438N699</accession>
<feature type="region of interest" description="Disordered" evidence="6">
    <location>
        <begin position="107"/>
        <end position="126"/>
    </location>
</feature>
<dbReference type="SUPFAM" id="SSF57701">
    <property type="entry name" value="Zn2/Cys6 DNA-binding domain"/>
    <property type="match status" value="1"/>
</dbReference>
<keyword evidence="7" id="KW-1133">Transmembrane helix</keyword>
<keyword evidence="4" id="KW-0804">Transcription</keyword>
<dbReference type="Pfam" id="PF04082">
    <property type="entry name" value="Fungal_trans"/>
    <property type="match status" value="1"/>
</dbReference>
<dbReference type="PANTHER" id="PTHR47424">
    <property type="entry name" value="REGULATORY PROTEIN GAL4"/>
    <property type="match status" value="1"/>
</dbReference>
<dbReference type="PROSITE" id="PS00463">
    <property type="entry name" value="ZN2_CY6_FUNGAL_1"/>
    <property type="match status" value="1"/>
</dbReference>
<dbReference type="GO" id="GO:0008270">
    <property type="term" value="F:zinc ion binding"/>
    <property type="evidence" value="ECO:0007669"/>
    <property type="project" value="InterPro"/>
</dbReference>
<dbReference type="GO" id="GO:0000981">
    <property type="term" value="F:DNA-binding transcription factor activity, RNA polymerase II-specific"/>
    <property type="evidence" value="ECO:0007669"/>
    <property type="project" value="InterPro"/>
</dbReference>
<dbReference type="InterPro" id="IPR051127">
    <property type="entry name" value="Fungal_SecMet_Regulators"/>
</dbReference>
<keyword evidence="2" id="KW-0805">Transcription regulation</keyword>
<evidence type="ECO:0000259" key="8">
    <source>
        <dbReference type="PROSITE" id="PS50048"/>
    </source>
</evidence>
<reference evidence="9 10" key="1">
    <citation type="submission" date="2017-03" db="EMBL/GenBank/DDBJ databases">
        <title>Genomes of endolithic fungi from Antarctica.</title>
        <authorList>
            <person name="Coleine C."/>
            <person name="Masonjones S."/>
            <person name="Stajich J.E."/>
        </authorList>
    </citation>
    <scope>NUCLEOTIDE SEQUENCE [LARGE SCALE GENOMIC DNA]</scope>
    <source>
        <strain evidence="9 10">CCFEE 6314</strain>
    </source>
</reference>
<dbReference type="InterPro" id="IPR036864">
    <property type="entry name" value="Zn2-C6_fun-type_DNA-bd_sf"/>
</dbReference>
<dbReference type="CDD" id="cd00067">
    <property type="entry name" value="GAL4"/>
    <property type="match status" value="1"/>
</dbReference>
<keyword evidence="7" id="KW-0472">Membrane</keyword>